<name>A0A645CEG0_9ZZZZ</name>
<evidence type="ECO:0000256" key="1">
    <source>
        <dbReference type="SAM" id="Phobius"/>
    </source>
</evidence>
<dbReference type="GO" id="GO:0016020">
    <property type="term" value="C:membrane"/>
    <property type="evidence" value="ECO:0007669"/>
    <property type="project" value="InterPro"/>
</dbReference>
<dbReference type="GO" id="GO:0010468">
    <property type="term" value="P:regulation of gene expression"/>
    <property type="evidence" value="ECO:0007669"/>
    <property type="project" value="InterPro"/>
</dbReference>
<protein>
    <recommendedName>
        <fullName evidence="3">Ammonia monooxygenase</fullName>
    </recommendedName>
</protein>
<dbReference type="PANTHER" id="PTHR38457">
    <property type="entry name" value="REGULATOR ABRB-RELATED"/>
    <property type="match status" value="1"/>
</dbReference>
<dbReference type="Pfam" id="PF05145">
    <property type="entry name" value="AbrB"/>
    <property type="match status" value="1"/>
</dbReference>
<feature type="transmembrane region" description="Helical" evidence="1">
    <location>
        <begin position="88"/>
        <end position="110"/>
    </location>
</feature>
<accession>A0A645CEG0</accession>
<feature type="transmembrane region" description="Helical" evidence="1">
    <location>
        <begin position="30"/>
        <end position="50"/>
    </location>
</feature>
<comment type="caution">
    <text evidence="2">The sequence shown here is derived from an EMBL/GenBank/DDBJ whole genome shotgun (WGS) entry which is preliminary data.</text>
</comment>
<dbReference type="AlphaFoldDB" id="A0A645CEG0"/>
<proteinExistence type="predicted"/>
<evidence type="ECO:0008006" key="3">
    <source>
        <dbReference type="Google" id="ProtNLM"/>
    </source>
</evidence>
<keyword evidence="1" id="KW-1133">Transmembrane helix</keyword>
<keyword evidence="1" id="KW-0812">Transmembrane</keyword>
<organism evidence="2">
    <name type="scientific">bioreactor metagenome</name>
    <dbReference type="NCBI Taxonomy" id="1076179"/>
    <lineage>
        <taxon>unclassified sequences</taxon>
        <taxon>metagenomes</taxon>
        <taxon>ecological metagenomes</taxon>
    </lineage>
</organism>
<evidence type="ECO:0000313" key="2">
    <source>
        <dbReference type="EMBL" id="MPM75290.1"/>
    </source>
</evidence>
<dbReference type="EMBL" id="VSSQ01026529">
    <property type="protein sequence ID" value="MPM75290.1"/>
    <property type="molecule type" value="Genomic_DNA"/>
</dbReference>
<gene>
    <name evidence="2" type="ORF">SDC9_122282</name>
</gene>
<keyword evidence="1" id="KW-0472">Membrane</keyword>
<sequence length="111" mass="11875">MRKGAQLLSGAYVGAGIGLAQLVQLKHLALPVVMLLLSYSVGAVLIAALLQRLRIFGRREAFLAATPAGASDMALISADLGVYNVKLVLLQVMRLIAVILLFPSIFWMLAK</sequence>
<dbReference type="InterPro" id="IPR007820">
    <property type="entry name" value="AbrB_fam"/>
</dbReference>
<dbReference type="PANTHER" id="PTHR38457:SF1">
    <property type="entry name" value="REGULATOR ABRB-RELATED"/>
    <property type="match status" value="1"/>
</dbReference>
<reference evidence="2" key="1">
    <citation type="submission" date="2019-08" db="EMBL/GenBank/DDBJ databases">
        <authorList>
            <person name="Kucharzyk K."/>
            <person name="Murdoch R.W."/>
            <person name="Higgins S."/>
            <person name="Loffler F."/>
        </authorList>
    </citation>
    <scope>NUCLEOTIDE SEQUENCE</scope>
</reference>